<evidence type="ECO:0000313" key="2">
    <source>
        <dbReference type="EMBL" id="SVB48314.1"/>
    </source>
</evidence>
<keyword evidence="1" id="KW-1133">Transmembrane helix</keyword>
<name>A0A382EE31_9ZZZZ</name>
<reference evidence="2" key="1">
    <citation type="submission" date="2018-05" db="EMBL/GenBank/DDBJ databases">
        <authorList>
            <person name="Lanie J.A."/>
            <person name="Ng W.-L."/>
            <person name="Kazmierczak K.M."/>
            <person name="Andrzejewski T.M."/>
            <person name="Davidsen T.M."/>
            <person name="Wayne K.J."/>
            <person name="Tettelin H."/>
            <person name="Glass J.I."/>
            <person name="Rusch D."/>
            <person name="Podicherti R."/>
            <person name="Tsui H.-C.T."/>
            <person name="Winkler M.E."/>
        </authorList>
    </citation>
    <scope>NUCLEOTIDE SEQUENCE</scope>
</reference>
<organism evidence="2">
    <name type="scientific">marine metagenome</name>
    <dbReference type="NCBI Taxonomy" id="408172"/>
    <lineage>
        <taxon>unclassified sequences</taxon>
        <taxon>metagenomes</taxon>
        <taxon>ecological metagenomes</taxon>
    </lineage>
</organism>
<dbReference type="EMBL" id="UINC01043788">
    <property type="protein sequence ID" value="SVB48314.1"/>
    <property type="molecule type" value="Genomic_DNA"/>
</dbReference>
<feature type="transmembrane region" description="Helical" evidence="1">
    <location>
        <begin position="38"/>
        <end position="58"/>
    </location>
</feature>
<gene>
    <name evidence="2" type="ORF">METZ01_LOCUS201168</name>
</gene>
<feature type="non-terminal residue" evidence="2">
    <location>
        <position position="1"/>
    </location>
</feature>
<keyword evidence="1" id="KW-0472">Membrane</keyword>
<dbReference type="AlphaFoldDB" id="A0A382EE31"/>
<proteinExistence type="predicted"/>
<sequence length="60" mass="6809">VEIFIAHEEKICDKISASFGYQFSIEKWKKKQLGKTKIILKNMSPILGIVSIFLLSILGI</sequence>
<protein>
    <submittedName>
        <fullName evidence="2">Uncharacterized protein</fullName>
    </submittedName>
</protein>
<keyword evidence="1" id="KW-0812">Transmembrane</keyword>
<accession>A0A382EE31</accession>
<evidence type="ECO:0000256" key="1">
    <source>
        <dbReference type="SAM" id="Phobius"/>
    </source>
</evidence>